<evidence type="ECO:0000256" key="1">
    <source>
        <dbReference type="ARBA" id="ARBA00022723"/>
    </source>
</evidence>
<dbReference type="PANTHER" id="PTHR43312:SF1">
    <property type="entry name" value="NADP-DEPENDENT OXIDOREDUCTASE DOMAIN-CONTAINING PROTEIN"/>
    <property type="match status" value="1"/>
</dbReference>
<dbReference type="EMBL" id="JAJEQN010000058">
    <property type="protein sequence ID" value="MCC2222939.1"/>
    <property type="molecule type" value="Genomic_DNA"/>
</dbReference>
<dbReference type="PROSITE" id="PS00198">
    <property type="entry name" value="4FE4S_FER_1"/>
    <property type="match status" value="1"/>
</dbReference>
<evidence type="ECO:0000259" key="4">
    <source>
        <dbReference type="PROSITE" id="PS51379"/>
    </source>
</evidence>
<dbReference type="Pfam" id="PF13534">
    <property type="entry name" value="Fer4_17"/>
    <property type="match status" value="1"/>
</dbReference>
<name>A0AAE3JDK2_9FIRM</name>
<dbReference type="InterPro" id="IPR053135">
    <property type="entry name" value="AKR2_Oxidoreductase"/>
</dbReference>
<dbReference type="PANTHER" id="PTHR43312">
    <property type="entry name" value="D-THREO-ALDOSE 1-DEHYDROGENASE"/>
    <property type="match status" value="1"/>
</dbReference>
<dbReference type="SUPFAM" id="SSF51430">
    <property type="entry name" value="NAD(P)-linked oxidoreductase"/>
    <property type="match status" value="1"/>
</dbReference>
<keyword evidence="1" id="KW-0479">Metal-binding</keyword>
<reference evidence="5 6" key="1">
    <citation type="submission" date="2021-10" db="EMBL/GenBank/DDBJ databases">
        <title>Anaerobic single-cell dispensing facilitates the cultivation of human gut bacteria.</title>
        <authorList>
            <person name="Afrizal A."/>
        </authorList>
    </citation>
    <scope>NUCLEOTIDE SEQUENCE [LARGE SCALE GENOMIC DNA]</scope>
    <source>
        <strain evidence="5 6">CLA-AA-H224</strain>
    </source>
</reference>
<comment type="caution">
    <text evidence="5">The sequence shown here is derived from an EMBL/GenBank/DDBJ whole genome shotgun (WGS) entry which is preliminary data.</text>
</comment>
<dbReference type="InterPro" id="IPR017900">
    <property type="entry name" value="4Fe4S_Fe_S_CS"/>
</dbReference>
<dbReference type="Gene3D" id="3.20.20.100">
    <property type="entry name" value="NADP-dependent oxidoreductase domain"/>
    <property type="match status" value="1"/>
</dbReference>
<dbReference type="GO" id="GO:0051536">
    <property type="term" value="F:iron-sulfur cluster binding"/>
    <property type="evidence" value="ECO:0007669"/>
    <property type="project" value="UniProtKB-KW"/>
</dbReference>
<dbReference type="InterPro" id="IPR020471">
    <property type="entry name" value="AKR"/>
</dbReference>
<accession>A0AAE3JDK2</accession>
<gene>
    <name evidence="5" type="ORF">LKD48_15160</name>
</gene>
<proteinExistence type="predicted"/>
<dbReference type="PROSITE" id="PS51379">
    <property type="entry name" value="4FE4S_FER_2"/>
    <property type="match status" value="1"/>
</dbReference>
<dbReference type="InterPro" id="IPR017896">
    <property type="entry name" value="4Fe4S_Fe-S-bd"/>
</dbReference>
<dbReference type="GO" id="GO:0016491">
    <property type="term" value="F:oxidoreductase activity"/>
    <property type="evidence" value="ECO:0007669"/>
    <property type="project" value="InterPro"/>
</dbReference>
<dbReference type="Pfam" id="PF00248">
    <property type="entry name" value="Aldo_ket_red"/>
    <property type="match status" value="1"/>
</dbReference>
<dbReference type="RefSeq" id="WP_308732482.1">
    <property type="nucleotide sequence ID" value="NZ_JAJEQN010000058.1"/>
</dbReference>
<keyword evidence="2" id="KW-0408">Iron</keyword>
<keyword evidence="6" id="KW-1185">Reference proteome</keyword>
<sequence>MKDMVTLGRTGITVNKNGFGALPVQRVSKEEAIRLVHKAYDGGVRFFDTARAYSDSEEKLGAAFDGMREKVYIATKTAALTVEGFWKDLETSLAILKTDYIDIYQFHNPAFCPKPGDGSGLYEAMLEAKAQGKIRHIGITNHRLTVAMEAIESGLYETLQFPFCYLATKKDIEVEEACSKAGMGFIAMKALSGGLITDSRAAYAYLAQYPNVLPIWGVQRETEMDEFLSYVENPPVYTKEIEAFIEKEKKQLSGDFCRGCGYCMPCPAGIEINNCARMSLMIRRAPSAAWLDEAGQARMNKIDGCIGCNKCKAKCPYGLDTPNLLKKNLKDYREVLAGKTVV</sequence>
<dbReference type="GO" id="GO:0046872">
    <property type="term" value="F:metal ion binding"/>
    <property type="evidence" value="ECO:0007669"/>
    <property type="project" value="UniProtKB-KW"/>
</dbReference>
<dbReference type="SUPFAM" id="SSF54862">
    <property type="entry name" value="4Fe-4S ferredoxins"/>
    <property type="match status" value="1"/>
</dbReference>
<dbReference type="InterPro" id="IPR036812">
    <property type="entry name" value="NAD(P)_OxRdtase_dom_sf"/>
</dbReference>
<organism evidence="5 6">
    <name type="scientific">Anthropogastromicrobium aceti</name>
    <dbReference type="NCBI Taxonomy" id="2981768"/>
    <lineage>
        <taxon>Bacteria</taxon>
        <taxon>Bacillati</taxon>
        <taxon>Bacillota</taxon>
        <taxon>Clostridia</taxon>
        <taxon>Lachnospirales</taxon>
        <taxon>Lachnospiraceae</taxon>
        <taxon>Anthropogastromicrobium</taxon>
    </lineage>
</organism>
<evidence type="ECO:0000313" key="6">
    <source>
        <dbReference type="Proteomes" id="UP001198200"/>
    </source>
</evidence>
<dbReference type="PRINTS" id="PR00069">
    <property type="entry name" value="ALDKETRDTASE"/>
</dbReference>
<evidence type="ECO:0000256" key="2">
    <source>
        <dbReference type="ARBA" id="ARBA00023004"/>
    </source>
</evidence>
<dbReference type="Proteomes" id="UP001198200">
    <property type="component" value="Unassembled WGS sequence"/>
</dbReference>
<feature type="domain" description="4Fe-4S ferredoxin-type" evidence="4">
    <location>
        <begin position="295"/>
        <end position="327"/>
    </location>
</feature>
<evidence type="ECO:0000313" key="5">
    <source>
        <dbReference type="EMBL" id="MCC2222939.1"/>
    </source>
</evidence>
<dbReference type="CDD" id="cd19100">
    <property type="entry name" value="AKR_unchar"/>
    <property type="match status" value="1"/>
</dbReference>
<protein>
    <submittedName>
        <fullName evidence="5">Aldo/keto reductase</fullName>
    </submittedName>
</protein>
<dbReference type="InterPro" id="IPR023210">
    <property type="entry name" value="NADP_OxRdtase_dom"/>
</dbReference>
<evidence type="ECO:0000256" key="3">
    <source>
        <dbReference type="ARBA" id="ARBA00023014"/>
    </source>
</evidence>
<keyword evidence="3" id="KW-0411">Iron-sulfur</keyword>
<dbReference type="AlphaFoldDB" id="A0AAE3JDK2"/>